<evidence type="ECO:0000313" key="2">
    <source>
        <dbReference type="EMBL" id="KAJ8429894.1"/>
    </source>
</evidence>
<dbReference type="PANTHER" id="PTHR46741:SF2">
    <property type="entry name" value="RIBOSOMAL PROTEIN L34AE"/>
    <property type="match status" value="1"/>
</dbReference>
<dbReference type="Proteomes" id="UP001153076">
    <property type="component" value="Unassembled WGS sequence"/>
</dbReference>
<dbReference type="Pfam" id="PF07891">
    <property type="entry name" value="DUF1666"/>
    <property type="match status" value="1"/>
</dbReference>
<keyword evidence="3" id="KW-1185">Reference proteome</keyword>
<dbReference type="OrthoDB" id="772197at2759"/>
<proteinExistence type="predicted"/>
<name>A0A9Q1JRX0_9CARY</name>
<feature type="compositionally biased region" description="Acidic residues" evidence="1">
    <location>
        <begin position="258"/>
        <end position="268"/>
    </location>
</feature>
<dbReference type="InterPro" id="IPR012870">
    <property type="entry name" value="DUF1666"/>
</dbReference>
<accession>A0A9Q1JRX0</accession>
<feature type="region of interest" description="Disordered" evidence="1">
    <location>
        <begin position="106"/>
        <end position="200"/>
    </location>
</feature>
<comment type="caution">
    <text evidence="2">The sequence shown here is derived from an EMBL/GenBank/DDBJ whole genome shotgun (WGS) entry which is preliminary data.</text>
</comment>
<evidence type="ECO:0008006" key="4">
    <source>
        <dbReference type="Google" id="ProtNLM"/>
    </source>
</evidence>
<feature type="region of interest" description="Disordered" evidence="1">
    <location>
        <begin position="21"/>
        <end position="42"/>
    </location>
</feature>
<evidence type="ECO:0000256" key="1">
    <source>
        <dbReference type="SAM" id="MobiDB-lite"/>
    </source>
</evidence>
<feature type="region of interest" description="Disordered" evidence="1">
    <location>
        <begin position="57"/>
        <end position="76"/>
    </location>
</feature>
<protein>
    <recommendedName>
        <fullName evidence="4">Ribosomal protein L34Ae</fullName>
    </recommendedName>
</protein>
<feature type="compositionally biased region" description="Basic and acidic residues" evidence="1">
    <location>
        <begin position="269"/>
        <end position="289"/>
    </location>
</feature>
<feature type="region of interest" description="Disordered" evidence="1">
    <location>
        <begin position="251"/>
        <end position="353"/>
    </location>
</feature>
<dbReference type="AlphaFoldDB" id="A0A9Q1JRX0"/>
<dbReference type="EMBL" id="JAKOGI010000847">
    <property type="protein sequence ID" value="KAJ8429894.1"/>
    <property type="molecule type" value="Genomic_DNA"/>
</dbReference>
<feature type="compositionally biased region" description="Basic and acidic residues" evidence="1">
    <location>
        <begin position="306"/>
        <end position="327"/>
    </location>
</feature>
<gene>
    <name evidence="2" type="ORF">Cgig2_008779</name>
</gene>
<feature type="compositionally biased region" description="Basic and acidic residues" evidence="1">
    <location>
        <begin position="153"/>
        <end position="163"/>
    </location>
</feature>
<evidence type="ECO:0000313" key="3">
    <source>
        <dbReference type="Proteomes" id="UP001153076"/>
    </source>
</evidence>
<feature type="compositionally biased region" description="Acidic residues" evidence="1">
    <location>
        <begin position="179"/>
        <end position="190"/>
    </location>
</feature>
<dbReference type="PANTHER" id="PTHR46741">
    <property type="entry name" value="OS09G0413600 PROTEIN"/>
    <property type="match status" value="1"/>
</dbReference>
<sequence>MKERLMPQKGSLDFALIRAQEENEEKSQIDSHMIEEEEAESSLMFRFPTYEEFVGKQNNEESHLSTDQVSNSDSDDEFFDALSAEDEAVIASSSVHVERIREPLIDSETARSDDTSVIVEATGESDPPIISEAENSQMNVGDDYVCSDVAENLEVRIQDEEKPSQSMNDSARNGHLFSDDDESLVSDSDSDSLVSSSKFSFRSSLIDSLSDGFLSDIDFEKAFEVDSMAFDGEVPYSSKKVFTEEDIELENLNKGYETDDFEDEDEDILKELKNLETENDANEERKVEDQQPSPPKRRVSFAEPLLEDKQNDEKPNSGEQNDEKRNSGEQQGEKPSSGEPLSSDSEEQNELERQWEHQDLVEQLKMEIKKVRAIGLPTILEESESPKITEDFKPWKIEEKFHHEDTIDELDKFYKSYRERMRKLDILNYQKMYAMGFLRQKDPLQSFTRNKISTPAVAAIVSLHCWSCKGKSSTEVDQPMMRKFSKELESDLELVYVGQMCLSWEFLRWQYGKALKLWDSDLRGSRRYNEVADKFQQFQVLLTRFLEDEPFQGPRVQHYVKTRCVLRNLLQVPVIREDNLRDKKKERKWVSSKDGITSVKLVEIIEESIRILWQFIRSDRGSHNAVLNKCRRGSNVELQNPADTVLLDEIRSTLQKKEKRLKELMKSENCILRKIQKHQHLEDNGSDHERYFFSQVDMKLVSRVLNMSKITTEQLVWCSDKLSKINVVGGKLYVEPCFLLFPC</sequence>
<feature type="compositionally biased region" description="Low complexity" evidence="1">
    <location>
        <begin position="191"/>
        <end position="200"/>
    </location>
</feature>
<reference evidence="2" key="1">
    <citation type="submission" date="2022-04" db="EMBL/GenBank/DDBJ databases">
        <title>Carnegiea gigantea Genome sequencing and assembly v2.</title>
        <authorList>
            <person name="Copetti D."/>
            <person name="Sanderson M.J."/>
            <person name="Burquez A."/>
            <person name="Wojciechowski M.F."/>
        </authorList>
    </citation>
    <scope>NUCLEOTIDE SEQUENCE</scope>
    <source>
        <strain evidence="2">SGP5-SGP5p</strain>
        <tissue evidence="2">Aerial part</tissue>
    </source>
</reference>
<feature type="compositionally biased region" description="Basic and acidic residues" evidence="1">
    <location>
        <begin position="21"/>
        <end position="34"/>
    </location>
</feature>
<feature type="compositionally biased region" description="Polar residues" evidence="1">
    <location>
        <begin position="328"/>
        <end position="343"/>
    </location>
</feature>
<organism evidence="2 3">
    <name type="scientific">Carnegiea gigantea</name>
    <dbReference type="NCBI Taxonomy" id="171969"/>
    <lineage>
        <taxon>Eukaryota</taxon>
        <taxon>Viridiplantae</taxon>
        <taxon>Streptophyta</taxon>
        <taxon>Embryophyta</taxon>
        <taxon>Tracheophyta</taxon>
        <taxon>Spermatophyta</taxon>
        <taxon>Magnoliopsida</taxon>
        <taxon>eudicotyledons</taxon>
        <taxon>Gunneridae</taxon>
        <taxon>Pentapetalae</taxon>
        <taxon>Caryophyllales</taxon>
        <taxon>Cactineae</taxon>
        <taxon>Cactaceae</taxon>
        <taxon>Cactoideae</taxon>
        <taxon>Echinocereeae</taxon>
        <taxon>Carnegiea</taxon>
    </lineage>
</organism>